<proteinExistence type="predicted"/>
<dbReference type="InParanoid" id="E3IYP4"/>
<dbReference type="EMBL" id="CP002299">
    <property type="protein sequence ID" value="ADP85115.1"/>
    <property type="molecule type" value="Genomic_DNA"/>
</dbReference>
<dbReference type="STRING" id="298654.FraEuI1c_7151"/>
<keyword evidence="1" id="KW-1133">Transmembrane helix</keyword>
<dbReference type="PROSITE" id="PS50965">
    <property type="entry name" value="NERD"/>
    <property type="match status" value="1"/>
</dbReference>
<accession>E3IYP4</accession>
<feature type="transmembrane region" description="Helical" evidence="1">
    <location>
        <begin position="20"/>
        <end position="44"/>
    </location>
</feature>
<organism evidence="3 4">
    <name type="scientific">Pseudofrankia inefficax (strain DSM 45817 / CECT 9037 / DDB 130130 / EuI1c)</name>
    <name type="common">Frankia inefficax</name>
    <dbReference type="NCBI Taxonomy" id="298654"/>
    <lineage>
        <taxon>Bacteria</taxon>
        <taxon>Bacillati</taxon>
        <taxon>Actinomycetota</taxon>
        <taxon>Actinomycetes</taxon>
        <taxon>Frankiales</taxon>
        <taxon>Frankiaceae</taxon>
        <taxon>Pseudofrankia</taxon>
    </lineage>
</organism>
<keyword evidence="1" id="KW-0812">Transmembrane</keyword>
<gene>
    <name evidence="3" type="ordered locus">FraEuI1c_7151</name>
</gene>
<dbReference type="KEGG" id="fri:FraEuI1c_7151"/>
<evidence type="ECO:0000313" key="4">
    <source>
        <dbReference type="Proteomes" id="UP000002484"/>
    </source>
</evidence>
<reference evidence="3 4" key="1">
    <citation type="submission" date="2010-10" db="EMBL/GenBank/DDBJ databases">
        <title>Complete sequence of Frankia sp. EuI1c.</title>
        <authorList>
            <consortium name="US DOE Joint Genome Institute"/>
            <person name="Lucas S."/>
            <person name="Copeland A."/>
            <person name="Lapidus A."/>
            <person name="Cheng J.-F."/>
            <person name="Bruce D."/>
            <person name="Goodwin L."/>
            <person name="Pitluck S."/>
            <person name="Chertkov O."/>
            <person name="Detter J.C."/>
            <person name="Han C."/>
            <person name="Tapia R."/>
            <person name="Land M."/>
            <person name="Hauser L."/>
            <person name="Jeffries C."/>
            <person name="Kyrpides N."/>
            <person name="Ivanova N."/>
            <person name="Mikhailova N."/>
            <person name="Beauchemin N."/>
            <person name="Sen A."/>
            <person name="Sur S.A."/>
            <person name="Gtari M."/>
            <person name="Wall L."/>
            <person name="Tisa L."/>
            <person name="Woyke T."/>
        </authorList>
    </citation>
    <scope>NUCLEOTIDE SEQUENCE [LARGE SCALE GENOMIC DNA]</scope>
    <source>
        <strain evidence="4">DSM 45817 / CECT 9037 / EuI1c</strain>
    </source>
</reference>
<dbReference type="RefSeq" id="WP_013428226.1">
    <property type="nucleotide sequence ID" value="NC_014666.1"/>
</dbReference>
<protein>
    <submittedName>
        <fullName evidence="3">NERD domain protein</fullName>
    </submittedName>
</protein>
<dbReference type="eggNOG" id="ENOG5033D1H">
    <property type="taxonomic scope" value="Bacteria"/>
</dbReference>
<sequence length="266" mass="28123">MAEYRRRRALYVAERDDRRVRAAIIAGSAAVGAALVVVLIGISLHGAAAVLVRSGVAAALLVLVVAAVRFFRIPPEIEAWRRDAGAERRTARALDRLNRAGYTVLHDRSTADSAGNIDHLIIGASGVWVIETDAHRGPVRSSGGGVWAGKAPLRARLGLVAWTGEQVSAALLAELPEGWQLQAQTVLAFARADVPGGLALVDGVLLLPAAGVAEYVLSAGVVLRPLDVAMLVDVAQRALPAYEVAGPPPTWSALSKLRGLRRREQL</sequence>
<feature type="transmembrane region" description="Helical" evidence="1">
    <location>
        <begin position="50"/>
        <end position="71"/>
    </location>
</feature>
<dbReference type="HOGENOM" id="CLU_1044918_0_0_11"/>
<name>E3IYP4_PSEI1</name>
<evidence type="ECO:0000256" key="1">
    <source>
        <dbReference type="SAM" id="Phobius"/>
    </source>
</evidence>
<evidence type="ECO:0000313" key="3">
    <source>
        <dbReference type="EMBL" id="ADP85115.1"/>
    </source>
</evidence>
<dbReference type="AlphaFoldDB" id="E3IYP4"/>
<dbReference type="InterPro" id="IPR011528">
    <property type="entry name" value="NERD"/>
</dbReference>
<keyword evidence="1" id="KW-0472">Membrane</keyword>
<dbReference type="Proteomes" id="UP000002484">
    <property type="component" value="Chromosome"/>
</dbReference>
<keyword evidence="4" id="KW-1185">Reference proteome</keyword>
<dbReference type="Pfam" id="PF08378">
    <property type="entry name" value="NERD"/>
    <property type="match status" value="1"/>
</dbReference>
<feature type="domain" description="NERD" evidence="2">
    <location>
        <begin position="82"/>
        <end position="196"/>
    </location>
</feature>
<evidence type="ECO:0000259" key="2">
    <source>
        <dbReference type="PROSITE" id="PS50965"/>
    </source>
</evidence>
<dbReference type="OrthoDB" id="4246706at2"/>